<feature type="active site" description="Proton acceptor" evidence="13">
    <location>
        <position position="451"/>
    </location>
</feature>
<keyword evidence="8 16" id="KW-0560">Oxidoreductase</keyword>
<dbReference type="GO" id="GO:0050660">
    <property type="term" value="F:flavin adenine dinucleotide binding"/>
    <property type="evidence" value="ECO:0007669"/>
    <property type="project" value="InterPro"/>
</dbReference>
<keyword evidence="10" id="KW-1015">Disulfide bond</keyword>
<dbReference type="InterPro" id="IPR006258">
    <property type="entry name" value="Lipoamide_DH"/>
</dbReference>
<evidence type="ECO:0000256" key="1">
    <source>
        <dbReference type="ARBA" id="ARBA00004496"/>
    </source>
</evidence>
<dbReference type="GO" id="GO:0005737">
    <property type="term" value="C:cytoplasm"/>
    <property type="evidence" value="ECO:0007669"/>
    <property type="project" value="UniProtKB-SubCell"/>
</dbReference>
<comment type="cofactor">
    <cofactor evidence="14 16">
        <name>FAD</name>
        <dbReference type="ChEBI" id="CHEBI:57692"/>
    </cofactor>
    <text evidence="14 16">Binds 1 FAD per subunit.</text>
</comment>
<evidence type="ECO:0000313" key="20">
    <source>
        <dbReference type="Proteomes" id="UP000238196"/>
    </source>
</evidence>
<keyword evidence="9 14" id="KW-0520">NAD</keyword>
<protein>
    <recommendedName>
        <fullName evidence="4 16">Dihydrolipoyl dehydrogenase</fullName>
        <ecNumber evidence="3 16">1.8.1.4</ecNumber>
    </recommendedName>
</protein>
<dbReference type="PANTHER" id="PTHR22912:SF224">
    <property type="entry name" value="DIHYDROLIPOYL DEHYDROGENASE"/>
    <property type="match status" value="1"/>
</dbReference>
<comment type="catalytic activity">
    <reaction evidence="12 16">
        <text>N(6)-[(R)-dihydrolipoyl]-L-lysyl-[protein] + NAD(+) = N(6)-[(R)-lipoyl]-L-lysyl-[protein] + NADH + H(+)</text>
        <dbReference type="Rhea" id="RHEA:15045"/>
        <dbReference type="Rhea" id="RHEA-COMP:10474"/>
        <dbReference type="Rhea" id="RHEA-COMP:10475"/>
        <dbReference type="ChEBI" id="CHEBI:15378"/>
        <dbReference type="ChEBI" id="CHEBI:57540"/>
        <dbReference type="ChEBI" id="CHEBI:57945"/>
        <dbReference type="ChEBI" id="CHEBI:83099"/>
        <dbReference type="ChEBI" id="CHEBI:83100"/>
        <dbReference type="EC" id="1.8.1.4"/>
    </reaction>
</comment>
<dbReference type="InterPro" id="IPR023753">
    <property type="entry name" value="FAD/NAD-binding_dom"/>
</dbReference>
<evidence type="ECO:0000256" key="16">
    <source>
        <dbReference type="RuleBase" id="RU003692"/>
    </source>
</evidence>
<evidence type="ECO:0000256" key="8">
    <source>
        <dbReference type="ARBA" id="ARBA00023002"/>
    </source>
</evidence>
<dbReference type="PRINTS" id="PR00411">
    <property type="entry name" value="PNDRDTASEI"/>
</dbReference>
<dbReference type="SUPFAM" id="SSF51905">
    <property type="entry name" value="FAD/NAD(P)-binding domain"/>
    <property type="match status" value="1"/>
</dbReference>
<keyword evidence="7 14" id="KW-0274">FAD</keyword>
<dbReference type="GO" id="GO:0006103">
    <property type="term" value="P:2-oxoglutarate metabolic process"/>
    <property type="evidence" value="ECO:0007669"/>
    <property type="project" value="TreeGrafter"/>
</dbReference>
<evidence type="ECO:0000313" key="19">
    <source>
        <dbReference type="EMBL" id="PPC79435.1"/>
    </source>
</evidence>
<dbReference type="Gene3D" id="3.50.50.60">
    <property type="entry name" value="FAD/NAD(P)-binding domain"/>
    <property type="match status" value="2"/>
</dbReference>
<sequence length="478" mass="50105">MSEKFDVVVIGAGPGGYVAAIRAAQLGLKTACVEKWIDASGKPKLGGTCLNVGCIPSKALLDSTHKFEEASHGFDVHGISVGEVKMDVPAMVKRKNQIVDNLTGGIAGLFKANGVTSIQGTGKLLSGKKVEVTDKDGKVTVVEAGSVILASGSVPVNIPPAPMNGDTIVDNVGALDFQEVPKRLGVIGAGVIGLELGSVWRRLGSEVIVLEAMNDFLSLCDVDMSKEAMKLFKKQGLDVRLGARVTGSEVNGSEVTVKYTDANGEQSVVVDKLIVAVGRRPYTEGLLAGDAGVVLDERGFIKVDDQCATSVPGVFAIGDIVRGPMLAHKASEEGIMVADIIAGHKAQMNYDLIPSVIYTHPELAWVGKNEQQLKAEGVKFKVGKFPFAASGRAMAANDTDGFVKLIADEETDRILGCHIIGGHAADLIAQAVVAMEFGSSAEDIALTVFAHPTVSEAVHEAALAVDGHAIHIANRKRK</sequence>
<comment type="subcellular location">
    <subcellularLocation>
        <location evidence="1">Cytoplasm</location>
    </subcellularLocation>
</comment>
<dbReference type="FunFam" id="3.50.50.60:FF:000001">
    <property type="entry name" value="Dihydrolipoyl dehydrogenase, mitochondrial"/>
    <property type="match status" value="1"/>
</dbReference>
<evidence type="ECO:0000256" key="3">
    <source>
        <dbReference type="ARBA" id="ARBA00012608"/>
    </source>
</evidence>
<evidence type="ECO:0000256" key="4">
    <source>
        <dbReference type="ARBA" id="ARBA00016961"/>
    </source>
</evidence>
<feature type="binding site" evidence="14">
    <location>
        <position position="122"/>
    </location>
    <ligand>
        <name>FAD</name>
        <dbReference type="ChEBI" id="CHEBI:57692"/>
    </ligand>
</feature>
<keyword evidence="6 16" id="KW-0285">Flavoprotein</keyword>
<feature type="disulfide bond" description="Redox-active" evidence="15">
    <location>
        <begin position="49"/>
        <end position="54"/>
    </location>
</feature>
<reference evidence="19 20" key="1">
    <citation type="submission" date="2018-02" db="EMBL/GenBank/DDBJ databases">
        <title>novel marine gammaproteobacteria from coastal saline agro ecosystem.</title>
        <authorList>
            <person name="Krishnan R."/>
            <person name="Ramesh Kumar N."/>
        </authorList>
    </citation>
    <scope>NUCLEOTIDE SEQUENCE [LARGE SCALE GENOMIC DNA]</scope>
    <source>
        <strain evidence="19 20">228</strain>
    </source>
</reference>
<dbReference type="InterPro" id="IPR004099">
    <property type="entry name" value="Pyr_nucl-diS_OxRdtase_dimer"/>
</dbReference>
<evidence type="ECO:0000256" key="9">
    <source>
        <dbReference type="ARBA" id="ARBA00023027"/>
    </source>
</evidence>
<dbReference type="PANTHER" id="PTHR22912">
    <property type="entry name" value="DISULFIDE OXIDOREDUCTASE"/>
    <property type="match status" value="1"/>
</dbReference>
<dbReference type="InterPro" id="IPR012999">
    <property type="entry name" value="Pyr_OxRdtase_I_AS"/>
</dbReference>
<feature type="binding site" evidence="14">
    <location>
        <begin position="325"/>
        <end position="328"/>
    </location>
    <ligand>
        <name>FAD</name>
        <dbReference type="ChEBI" id="CHEBI:57692"/>
    </ligand>
</feature>
<dbReference type="Gene3D" id="3.30.390.30">
    <property type="match status" value="1"/>
</dbReference>
<dbReference type="AlphaFoldDB" id="A0A2S5KXJ7"/>
<evidence type="ECO:0000259" key="18">
    <source>
        <dbReference type="Pfam" id="PF07992"/>
    </source>
</evidence>
<keyword evidence="14" id="KW-0547">Nucleotide-binding</keyword>
<feature type="domain" description="Pyridine nucleotide-disulphide oxidoreductase dimerisation" evidence="17">
    <location>
        <begin position="353"/>
        <end position="462"/>
    </location>
</feature>
<name>A0A2S5KXJ7_9PROT</name>
<evidence type="ECO:0000256" key="7">
    <source>
        <dbReference type="ARBA" id="ARBA00022827"/>
    </source>
</evidence>
<evidence type="ECO:0000256" key="11">
    <source>
        <dbReference type="ARBA" id="ARBA00023284"/>
    </source>
</evidence>
<comment type="caution">
    <text evidence="19">The sequence shown here is derived from an EMBL/GenBank/DDBJ whole genome shotgun (WGS) entry which is preliminary data.</text>
</comment>
<dbReference type="Proteomes" id="UP000238196">
    <property type="component" value="Unassembled WGS sequence"/>
</dbReference>
<dbReference type="PIRSF" id="PIRSF000350">
    <property type="entry name" value="Mercury_reductase_MerA"/>
    <property type="match status" value="1"/>
</dbReference>
<evidence type="ECO:0000256" key="15">
    <source>
        <dbReference type="PIRSR" id="PIRSR000350-4"/>
    </source>
</evidence>
<proteinExistence type="inferred from homology"/>
<dbReference type="PROSITE" id="PS00076">
    <property type="entry name" value="PYRIDINE_REDOX_1"/>
    <property type="match status" value="1"/>
</dbReference>
<evidence type="ECO:0000256" key="14">
    <source>
        <dbReference type="PIRSR" id="PIRSR000350-3"/>
    </source>
</evidence>
<feature type="binding site" evidence="14">
    <location>
        <position position="211"/>
    </location>
    <ligand>
        <name>NAD(+)</name>
        <dbReference type="ChEBI" id="CHEBI:57540"/>
    </ligand>
</feature>
<organism evidence="19 20">
    <name type="scientific">Proteobacteria bacterium 228</name>
    <dbReference type="NCBI Taxonomy" id="2083153"/>
    <lineage>
        <taxon>Bacteria</taxon>
        <taxon>Pseudomonadati</taxon>
        <taxon>Pseudomonadota</taxon>
    </lineage>
</organism>
<dbReference type="Pfam" id="PF02852">
    <property type="entry name" value="Pyr_redox_dim"/>
    <property type="match status" value="1"/>
</dbReference>
<dbReference type="InterPro" id="IPR001100">
    <property type="entry name" value="Pyr_nuc-diS_OxRdtase"/>
</dbReference>
<evidence type="ECO:0000256" key="10">
    <source>
        <dbReference type="ARBA" id="ARBA00023157"/>
    </source>
</evidence>
<comment type="miscellaneous">
    <text evidence="16">The active site is a redox-active disulfide bond.</text>
</comment>
<dbReference type="FunFam" id="3.30.390.30:FF:000001">
    <property type="entry name" value="Dihydrolipoyl dehydrogenase"/>
    <property type="match status" value="1"/>
</dbReference>
<feature type="binding site" evidence="14">
    <location>
        <position position="278"/>
    </location>
    <ligand>
        <name>NAD(+)</name>
        <dbReference type="ChEBI" id="CHEBI:57540"/>
    </ligand>
</feature>
<comment type="similarity">
    <text evidence="2 16">Belongs to the class-I pyridine nucleotide-disulfide oxidoreductase family.</text>
</comment>
<evidence type="ECO:0000256" key="6">
    <source>
        <dbReference type="ARBA" id="ARBA00022630"/>
    </source>
</evidence>
<evidence type="ECO:0000256" key="2">
    <source>
        <dbReference type="ARBA" id="ARBA00007532"/>
    </source>
</evidence>
<feature type="binding site" evidence="14">
    <location>
        <position position="319"/>
    </location>
    <ligand>
        <name>FAD</name>
        <dbReference type="ChEBI" id="CHEBI:57692"/>
    </ligand>
</feature>
<dbReference type="InterPro" id="IPR050151">
    <property type="entry name" value="Class-I_Pyr_Nuc-Dis_Oxidored"/>
</dbReference>
<accession>A0A2S5KXJ7</accession>
<dbReference type="PRINTS" id="PR00368">
    <property type="entry name" value="FADPNR"/>
</dbReference>
<evidence type="ECO:0000256" key="13">
    <source>
        <dbReference type="PIRSR" id="PIRSR000350-2"/>
    </source>
</evidence>
<dbReference type="Pfam" id="PF07992">
    <property type="entry name" value="Pyr_redox_2"/>
    <property type="match status" value="1"/>
</dbReference>
<dbReference type="OrthoDB" id="5288163at2"/>
<evidence type="ECO:0000256" key="5">
    <source>
        <dbReference type="ARBA" id="ARBA00022490"/>
    </source>
</evidence>
<evidence type="ECO:0000256" key="12">
    <source>
        <dbReference type="ARBA" id="ARBA00049187"/>
    </source>
</evidence>
<feature type="domain" description="FAD/NAD(P)-binding" evidence="18">
    <location>
        <begin position="5"/>
        <end position="334"/>
    </location>
</feature>
<gene>
    <name evidence="19" type="primary">lpdA</name>
    <name evidence="19" type="ORF">C4K68_00540</name>
</gene>
<dbReference type="SUPFAM" id="SSF55424">
    <property type="entry name" value="FAD/NAD-linked reductases, dimerisation (C-terminal) domain"/>
    <property type="match status" value="1"/>
</dbReference>
<dbReference type="EMBL" id="PRLP01000001">
    <property type="protein sequence ID" value="PPC79435.1"/>
    <property type="molecule type" value="Genomic_DNA"/>
</dbReference>
<dbReference type="NCBIfam" id="TIGR01350">
    <property type="entry name" value="lipoamide_DH"/>
    <property type="match status" value="1"/>
</dbReference>
<feature type="binding site" evidence="14">
    <location>
        <position position="58"/>
    </location>
    <ligand>
        <name>FAD</name>
        <dbReference type="ChEBI" id="CHEBI:57692"/>
    </ligand>
</feature>
<evidence type="ECO:0000259" key="17">
    <source>
        <dbReference type="Pfam" id="PF02852"/>
    </source>
</evidence>
<dbReference type="InterPro" id="IPR036188">
    <property type="entry name" value="FAD/NAD-bd_sf"/>
</dbReference>
<dbReference type="GO" id="GO:0004148">
    <property type="term" value="F:dihydrolipoyl dehydrogenase (NADH) activity"/>
    <property type="evidence" value="ECO:0007669"/>
    <property type="project" value="UniProtKB-EC"/>
</dbReference>
<dbReference type="InterPro" id="IPR016156">
    <property type="entry name" value="FAD/NAD-linked_Rdtase_dimer_sf"/>
</dbReference>
<keyword evidence="5" id="KW-0963">Cytoplasm</keyword>
<keyword evidence="11 16" id="KW-0676">Redox-active center</keyword>
<feature type="binding site" evidence="14">
    <location>
        <begin position="188"/>
        <end position="195"/>
    </location>
    <ligand>
        <name>NAD(+)</name>
        <dbReference type="ChEBI" id="CHEBI:57540"/>
    </ligand>
</feature>
<dbReference type="EC" id="1.8.1.4" evidence="3 16"/>